<evidence type="ECO:0000256" key="5">
    <source>
        <dbReference type="ARBA" id="ARBA00022687"/>
    </source>
</evidence>
<keyword evidence="8 9" id="KW-1015">Disulfide bond</keyword>
<feature type="disulfide bond" evidence="9">
    <location>
        <begin position="139"/>
        <end position="163"/>
    </location>
</feature>
<dbReference type="InterPro" id="IPR018933">
    <property type="entry name" value="Netrin_module_non-TIMP"/>
</dbReference>
<feature type="disulfide bond" evidence="9">
    <location>
        <begin position="71"/>
        <end position="117"/>
    </location>
</feature>
<evidence type="ECO:0000313" key="13">
    <source>
        <dbReference type="EMBL" id="CAB3266011.1"/>
    </source>
</evidence>
<keyword evidence="4" id="KW-0964">Secreted</keyword>
<dbReference type="PROSITE" id="PS50038">
    <property type="entry name" value="FZ"/>
    <property type="match status" value="1"/>
</dbReference>
<evidence type="ECO:0000256" key="1">
    <source>
        <dbReference type="ARBA" id="ARBA00004613"/>
    </source>
</evidence>
<dbReference type="AlphaFoldDB" id="A0A6F9DS62"/>
<evidence type="ECO:0000256" key="8">
    <source>
        <dbReference type="ARBA" id="ARBA00023157"/>
    </source>
</evidence>
<evidence type="ECO:0000259" key="12">
    <source>
        <dbReference type="PROSITE" id="PS50189"/>
    </source>
</evidence>
<dbReference type="GO" id="GO:0005615">
    <property type="term" value="C:extracellular space"/>
    <property type="evidence" value="ECO:0007669"/>
    <property type="project" value="TreeGrafter"/>
</dbReference>
<keyword evidence="6 10" id="KW-0732">Signal</keyword>
<name>A0A6F9DS62_9ASCI</name>
<keyword evidence="7" id="KW-0221">Differentiation</keyword>
<feature type="chain" id="PRO_5026266550" evidence="10">
    <location>
        <begin position="23"/>
        <end position="308"/>
    </location>
</feature>
<dbReference type="GO" id="GO:0035567">
    <property type="term" value="P:non-canonical Wnt signaling pathway"/>
    <property type="evidence" value="ECO:0007669"/>
    <property type="project" value="TreeGrafter"/>
</dbReference>
<comment type="subcellular location">
    <subcellularLocation>
        <location evidence="1">Secreted</location>
    </subcellularLocation>
</comment>
<dbReference type="InterPro" id="IPR020067">
    <property type="entry name" value="Frizzled_dom"/>
</dbReference>
<evidence type="ECO:0000259" key="11">
    <source>
        <dbReference type="PROSITE" id="PS50038"/>
    </source>
</evidence>
<dbReference type="InterPro" id="IPR036790">
    <property type="entry name" value="Frizzled_dom_sf"/>
</dbReference>
<evidence type="ECO:0000256" key="2">
    <source>
        <dbReference type="ARBA" id="ARBA00010054"/>
    </source>
</evidence>
<feature type="signal peptide" evidence="10">
    <location>
        <begin position="1"/>
        <end position="22"/>
    </location>
</feature>
<dbReference type="GO" id="GO:0060070">
    <property type="term" value="P:canonical Wnt signaling pathway"/>
    <property type="evidence" value="ECO:0007669"/>
    <property type="project" value="TreeGrafter"/>
</dbReference>
<comment type="caution">
    <text evidence="9">Lacks conserved residue(s) required for the propagation of feature annotation.</text>
</comment>
<accession>A0A6F9DS62</accession>
<dbReference type="GO" id="GO:0030154">
    <property type="term" value="P:cell differentiation"/>
    <property type="evidence" value="ECO:0007669"/>
    <property type="project" value="UniProtKB-KW"/>
</dbReference>
<evidence type="ECO:0000256" key="4">
    <source>
        <dbReference type="ARBA" id="ARBA00022525"/>
    </source>
</evidence>
<dbReference type="InterPro" id="IPR008993">
    <property type="entry name" value="TIMP-like_OB-fold"/>
</dbReference>
<evidence type="ECO:0000256" key="7">
    <source>
        <dbReference type="ARBA" id="ARBA00022782"/>
    </source>
</evidence>
<dbReference type="EMBL" id="LR790149">
    <property type="protein sequence ID" value="CAB3266011.1"/>
    <property type="molecule type" value="mRNA"/>
</dbReference>
<dbReference type="FunFam" id="1.10.2000.10:FF:000001">
    <property type="entry name" value="secreted frizzled-related protein 2"/>
    <property type="match status" value="1"/>
</dbReference>
<dbReference type="InterPro" id="IPR001134">
    <property type="entry name" value="Netrin_domain"/>
</dbReference>
<proteinExistence type="evidence at transcript level"/>
<dbReference type="Pfam" id="PF01759">
    <property type="entry name" value="NTR"/>
    <property type="match status" value="1"/>
</dbReference>
<organism evidence="13">
    <name type="scientific">Phallusia mammillata</name>
    <dbReference type="NCBI Taxonomy" id="59560"/>
    <lineage>
        <taxon>Eukaryota</taxon>
        <taxon>Metazoa</taxon>
        <taxon>Chordata</taxon>
        <taxon>Tunicata</taxon>
        <taxon>Ascidiacea</taxon>
        <taxon>Phlebobranchia</taxon>
        <taxon>Ascidiidae</taxon>
        <taxon>Phallusia</taxon>
    </lineage>
</organism>
<feature type="disulfide bond" evidence="9">
    <location>
        <begin position="108"/>
        <end position="146"/>
    </location>
</feature>
<dbReference type="GO" id="GO:0017147">
    <property type="term" value="F:Wnt-protein binding"/>
    <property type="evidence" value="ECO:0007669"/>
    <property type="project" value="TreeGrafter"/>
</dbReference>
<reference evidence="13" key="1">
    <citation type="submission" date="2020-04" db="EMBL/GenBank/DDBJ databases">
        <authorList>
            <person name="Neveu A P."/>
        </authorList>
    </citation>
    <scope>NUCLEOTIDE SEQUENCE</scope>
    <source>
        <tissue evidence="13">Whole embryo</tissue>
    </source>
</reference>
<dbReference type="Gene3D" id="1.10.2000.10">
    <property type="entry name" value="Frizzled cysteine-rich domain"/>
    <property type="match status" value="1"/>
</dbReference>
<feature type="domain" description="FZ" evidence="11">
    <location>
        <begin position="56"/>
        <end position="178"/>
    </location>
</feature>
<dbReference type="PANTHER" id="PTHR11309:SF148">
    <property type="entry name" value="SECRETED FRIZZLED-RELATED PROTEIN 1"/>
    <property type="match status" value="1"/>
</dbReference>
<keyword evidence="5" id="KW-0879">Wnt signaling pathway</keyword>
<dbReference type="PANTHER" id="PTHR11309">
    <property type="entry name" value="FRIZZLED"/>
    <property type="match status" value="1"/>
</dbReference>
<keyword evidence="3" id="KW-0217">Developmental protein</keyword>
<evidence type="ECO:0000256" key="9">
    <source>
        <dbReference type="PROSITE-ProRule" id="PRU00090"/>
    </source>
</evidence>
<evidence type="ECO:0000256" key="6">
    <source>
        <dbReference type="ARBA" id="ARBA00022729"/>
    </source>
</evidence>
<sequence length="308" mass="35418">MHNDIARFVLCILFAVSKSCDGKKPVKPDTDTVNRQPPAIKSIATNPSFLLPDLDVHQTQCMLIPVDFDLCYGMEYNRMRFPNLLGHETMQEVLQQASDWPPLVAARCHPETRKFLCTLFAPVCMKDYQKAIPPCRSLCTAVRDSCNEKMRNFGYSWPPMLNCSSFPVNDGSKLCIPENPPPPQESPVCDPCQQRRVKEALRRKICSFDFIVKIRVKRVTHARGKTKIVARRKTTYKWPKSTKKPKKFAIWMKDGFLCSCPVLDNNKASYLVAGRESGKNVELLHITQWSKKLKKRIRNRLKRCRSKT</sequence>
<evidence type="ECO:0000256" key="3">
    <source>
        <dbReference type="ARBA" id="ARBA00022473"/>
    </source>
</evidence>
<gene>
    <name evidence="13" type="primary">Sfrp2</name>
</gene>
<dbReference type="SUPFAM" id="SSF63501">
    <property type="entry name" value="Frizzled cysteine-rich domain"/>
    <property type="match status" value="1"/>
</dbReference>
<dbReference type="Pfam" id="PF01392">
    <property type="entry name" value="Fz"/>
    <property type="match status" value="1"/>
</dbReference>
<evidence type="ECO:0000256" key="10">
    <source>
        <dbReference type="SAM" id="SignalP"/>
    </source>
</evidence>
<feature type="domain" description="NTR" evidence="12">
    <location>
        <begin position="189"/>
        <end position="304"/>
    </location>
</feature>
<protein>
    <submittedName>
        <fullName evidence="13">SFRP2 secreted frizzled-related protein</fullName>
    </submittedName>
</protein>
<dbReference type="SMART" id="SM00063">
    <property type="entry name" value="FRI"/>
    <property type="match status" value="1"/>
</dbReference>
<comment type="similarity">
    <text evidence="2">Belongs to the secreted frizzled-related protein (sFRP) family.</text>
</comment>
<dbReference type="PROSITE" id="PS50189">
    <property type="entry name" value="NTR"/>
    <property type="match status" value="1"/>
</dbReference>
<dbReference type="Gene3D" id="2.40.50.120">
    <property type="match status" value="1"/>
</dbReference>
<dbReference type="InterPro" id="IPR015526">
    <property type="entry name" value="Frizzled/SFRP"/>
</dbReference>
<dbReference type="SUPFAM" id="SSF50242">
    <property type="entry name" value="TIMP-like"/>
    <property type="match status" value="1"/>
</dbReference>